<accession>A0A1R3HI31</accession>
<reference evidence="2" key="1">
    <citation type="submission" date="2013-09" db="EMBL/GenBank/DDBJ databases">
        <title>Corchorus olitorius genome sequencing.</title>
        <authorList>
            <person name="Alam M."/>
            <person name="Haque M.S."/>
            <person name="Islam M.S."/>
            <person name="Emdad E.M."/>
            <person name="Islam M.M."/>
            <person name="Ahmed B."/>
            <person name="Halim A."/>
            <person name="Hossen Q.M.M."/>
            <person name="Hossain M.Z."/>
            <person name="Ahmed R."/>
            <person name="Khan M.M."/>
            <person name="Islam R."/>
            <person name="Rashid M.M."/>
            <person name="Khan S.A."/>
            <person name="Rahman M.S."/>
            <person name="Alam M."/>
            <person name="Yahiya A.S."/>
            <person name="Khan M.S."/>
            <person name="Azam M.S."/>
            <person name="Haque T."/>
            <person name="Lashkar M.Z.H."/>
            <person name="Akhand A.I."/>
            <person name="Morshed G."/>
            <person name="Roy S."/>
            <person name="Uddin K.S."/>
            <person name="Rabeya T."/>
            <person name="Hossain A.S."/>
            <person name="Chowdhury A."/>
            <person name="Snigdha A.R."/>
            <person name="Mortoza M.S."/>
            <person name="Matin S.A."/>
            <person name="Hoque S.M.E."/>
            <person name="Islam M.K."/>
            <person name="Roy D.K."/>
            <person name="Haider R."/>
            <person name="Moosa M.M."/>
            <person name="Elias S.M."/>
            <person name="Hasan A.M."/>
            <person name="Jahan S."/>
            <person name="Shafiuddin M."/>
            <person name="Mahmood N."/>
            <person name="Shommy N.S."/>
        </authorList>
    </citation>
    <scope>NUCLEOTIDE SEQUENCE [LARGE SCALE GENOMIC DNA]</scope>
    <source>
        <strain evidence="2">cv. O-4</strain>
    </source>
</reference>
<name>A0A1R3HI31_9ROSI</name>
<keyword evidence="2" id="KW-1185">Reference proteome</keyword>
<dbReference type="EMBL" id="AWUE01020079">
    <property type="protein sequence ID" value="OMO70007.1"/>
    <property type="molecule type" value="Genomic_DNA"/>
</dbReference>
<gene>
    <name evidence="1" type="ORF">COLO4_28823</name>
</gene>
<comment type="caution">
    <text evidence="1">The sequence shown here is derived from an EMBL/GenBank/DDBJ whole genome shotgun (WGS) entry which is preliminary data.</text>
</comment>
<evidence type="ECO:0000313" key="2">
    <source>
        <dbReference type="Proteomes" id="UP000187203"/>
    </source>
</evidence>
<sequence length="91" mass="9955">MCSWNLLGIRPEPDELEACTKDSWPLGLLSSFSDFCCTRGMVGASATIRCMLMLIETNMKCKNAYEGGLTNSNALYKIVHVVSAGNFISIN</sequence>
<dbReference type="Proteomes" id="UP000187203">
    <property type="component" value="Unassembled WGS sequence"/>
</dbReference>
<proteinExistence type="predicted"/>
<protein>
    <submittedName>
        <fullName evidence="1">Uncharacterized protein</fullName>
    </submittedName>
</protein>
<organism evidence="1 2">
    <name type="scientific">Corchorus olitorius</name>
    <dbReference type="NCBI Taxonomy" id="93759"/>
    <lineage>
        <taxon>Eukaryota</taxon>
        <taxon>Viridiplantae</taxon>
        <taxon>Streptophyta</taxon>
        <taxon>Embryophyta</taxon>
        <taxon>Tracheophyta</taxon>
        <taxon>Spermatophyta</taxon>
        <taxon>Magnoliopsida</taxon>
        <taxon>eudicotyledons</taxon>
        <taxon>Gunneridae</taxon>
        <taxon>Pentapetalae</taxon>
        <taxon>rosids</taxon>
        <taxon>malvids</taxon>
        <taxon>Malvales</taxon>
        <taxon>Malvaceae</taxon>
        <taxon>Grewioideae</taxon>
        <taxon>Apeibeae</taxon>
        <taxon>Corchorus</taxon>
    </lineage>
</organism>
<dbReference type="AlphaFoldDB" id="A0A1R3HI31"/>
<evidence type="ECO:0000313" key="1">
    <source>
        <dbReference type="EMBL" id="OMO70007.1"/>
    </source>
</evidence>